<feature type="transmembrane region" description="Helical" evidence="1">
    <location>
        <begin position="12"/>
        <end position="28"/>
    </location>
</feature>
<keyword evidence="1" id="KW-0472">Membrane</keyword>
<dbReference type="PATRIC" id="fig|566551.4.peg.1569"/>
<dbReference type="EMBL" id="ATDT01000010">
    <property type="protein sequence ID" value="EPF17718.1"/>
    <property type="molecule type" value="Genomic_DNA"/>
</dbReference>
<sequence length="74" mass="8767">MILIFLSQCDGIIINSILIIILLFYYLVKMTSLFSLSLIIFLLAREYFLYITITPWLHTYDIYGFNFVTISIFL</sequence>
<dbReference type="AlphaFoldDB" id="S3IVH6"/>
<gene>
    <name evidence="2" type="ORF">HMPREF0201_01698</name>
</gene>
<name>S3IVH6_9ENTR</name>
<protein>
    <submittedName>
        <fullName evidence="2">Uncharacterized protein</fullName>
    </submittedName>
</protein>
<keyword evidence="1" id="KW-1133">Transmembrane helix</keyword>
<organism evidence="2 3">
    <name type="scientific">Cedecea davisae DSM 4568</name>
    <dbReference type="NCBI Taxonomy" id="566551"/>
    <lineage>
        <taxon>Bacteria</taxon>
        <taxon>Pseudomonadati</taxon>
        <taxon>Pseudomonadota</taxon>
        <taxon>Gammaproteobacteria</taxon>
        <taxon>Enterobacterales</taxon>
        <taxon>Enterobacteriaceae</taxon>
        <taxon>Cedecea</taxon>
    </lineage>
</organism>
<dbReference type="HOGENOM" id="CLU_2680960_0_0_6"/>
<proteinExistence type="predicted"/>
<evidence type="ECO:0000313" key="3">
    <source>
        <dbReference type="Proteomes" id="UP000014585"/>
    </source>
</evidence>
<dbReference type="Proteomes" id="UP000014585">
    <property type="component" value="Unassembled WGS sequence"/>
</dbReference>
<evidence type="ECO:0000313" key="2">
    <source>
        <dbReference type="EMBL" id="EPF17718.1"/>
    </source>
</evidence>
<keyword evidence="1" id="KW-0812">Transmembrane</keyword>
<evidence type="ECO:0000256" key="1">
    <source>
        <dbReference type="SAM" id="Phobius"/>
    </source>
</evidence>
<comment type="caution">
    <text evidence="2">The sequence shown here is derived from an EMBL/GenBank/DDBJ whole genome shotgun (WGS) entry which is preliminary data.</text>
</comment>
<reference evidence="2 3" key="1">
    <citation type="submission" date="2013-04" db="EMBL/GenBank/DDBJ databases">
        <authorList>
            <person name="Weinstock G."/>
            <person name="Sodergren E."/>
            <person name="Lobos E.A."/>
            <person name="Fulton L."/>
            <person name="Fulton R."/>
            <person name="Courtney L."/>
            <person name="Fronick C."/>
            <person name="O'Laughlin M."/>
            <person name="Godfrey J."/>
            <person name="Wilson R.M."/>
            <person name="Miner T."/>
            <person name="Farmer C."/>
            <person name="Delehaunty K."/>
            <person name="Cordes M."/>
            <person name="Minx P."/>
            <person name="Tomlinson C."/>
            <person name="Chen J."/>
            <person name="Wollam A."/>
            <person name="Pepin K.H."/>
            <person name="Palsikar V.B."/>
            <person name="Zhang X."/>
            <person name="Suruliraj S."/>
            <person name="Perna N.T."/>
            <person name="Plunkett G."/>
            <person name="Warren W."/>
            <person name="Mitreva M."/>
            <person name="Mardis E.R."/>
            <person name="Wilson R.K."/>
        </authorList>
    </citation>
    <scope>NUCLEOTIDE SEQUENCE [LARGE SCALE GENOMIC DNA]</scope>
    <source>
        <strain evidence="2 3">DSM 4568</strain>
    </source>
</reference>
<accession>S3IVH6</accession>
<feature type="transmembrane region" description="Helical" evidence="1">
    <location>
        <begin position="34"/>
        <end position="53"/>
    </location>
</feature>